<dbReference type="PANTHER" id="PTHR11764:SF58">
    <property type="entry name" value="BETA-AMYRIN SYNTHASE-RELATED"/>
    <property type="match status" value="1"/>
</dbReference>
<evidence type="ECO:0000313" key="1">
    <source>
        <dbReference type="EMBL" id="ESW12435.1"/>
    </source>
</evidence>
<dbReference type="SUPFAM" id="SSF81853">
    <property type="entry name" value="Family 10 polysaccharide lyase"/>
    <property type="match status" value="1"/>
</dbReference>
<proteinExistence type="predicted"/>
<dbReference type="AlphaFoldDB" id="V7B4C6"/>
<dbReference type="Proteomes" id="UP000000226">
    <property type="component" value="Chromosome 8"/>
</dbReference>
<dbReference type="InterPro" id="IPR018333">
    <property type="entry name" value="Squalene_cyclase"/>
</dbReference>
<dbReference type="Gene3D" id="1.50.10.20">
    <property type="match status" value="1"/>
</dbReference>
<dbReference type="OrthoDB" id="1434208at2759"/>
<organism evidence="1 2">
    <name type="scientific">Phaseolus vulgaris</name>
    <name type="common">Kidney bean</name>
    <name type="synonym">French bean</name>
    <dbReference type="NCBI Taxonomy" id="3885"/>
    <lineage>
        <taxon>Eukaryota</taxon>
        <taxon>Viridiplantae</taxon>
        <taxon>Streptophyta</taxon>
        <taxon>Embryophyta</taxon>
        <taxon>Tracheophyta</taxon>
        <taxon>Spermatophyta</taxon>
        <taxon>Magnoliopsida</taxon>
        <taxon>eudicotyledons</taxon>
        <taxon>Gunneridae</taxon>
        <taxon>Pentapetalae</taxon>
        <taxon>rosids</taxon>
        <taxon>fabids</taxon>
        <taxon>Fabales</taxon>
        <taxon>Fabaceae</taxon>
        <taxon>Papilionoideae</taxon>
        <taxon>50 kb inversion clade</taxon>
        <taxon>NPAAA clade</taxon>
        <taxon>indigoferoid/millettioid clade</taxon>
        <taxon>Phaseoleae</taxon>
        <taxon>Phaseolus</taxon>
    </lineage>
</organism>
<sequence length="85" mass="9708">MKSWTFTHHDHGLQVSNCTAKCLKCCLLLSTMSLEIVGEKIETQNLYDAVDFLFSLQASITEFTVMSFLINSLLDIFDWCINVLK</sequence>
<keyword evidence="2" id="KW-1185">Reference proteome</keyword>
<dbReference type="OMA" id="FCHISKG"/>
<evidence type="ECO:0000313" key="2">
    <source>
        <dbReference type="Proteomes" id="UP000000226"/>
    </source>
</evidence>
<protein>
    <submittedName>
        <fullName evidence="1">Uncharacterized protein</fullName>
    </submittedName>
</protein>
<dbReference type="GO" id="GO:0005811">
    <property type="term" value="C:lipid droplet"/>
    <property type="evidence" value="ECO:0007669"/>
    <property type="project" value="InterPro"/>
</dbReference>
<dbReference type="STRING" id="3885.V7B4C6"/>
<dbReference type="GO" id="GO:0016104">
    <property type="term" value="P:triterpenoid biosynthetic process"/>
    <property type="evidence" value="ECO:0007669"/>
    <property type="project" value="InterPro"/>
</dbReference>
<accession>V7B4C6</accession>
<dbReference type="EMBL" id="CM002295">
    <property type="protein sequence ID" value="ESW12435.1"/>
    <property type="molecule type" value="Genomic_DNA"/>
</dbReference>
<dbReference type="SMR" id="V7B4C6"/>
<dbReference type="PANTHER" id="PTHR11764">
    <property type="entry name" value="TERPENE CYCLASE/MUTASE FAMILY MEMBER"/>
    <property type="match status" value="1"/>
</dbReference>
<dbReference type="Gramene" id="ESW12435">
    <property type="protein sequence ID" value="ESW12435"/>
    <property type="gene ID" value="PHAVU_008G112300g"/>
</dbReference>
<gene>
    <name evidence="1" type="ORF">PHAVU_008G112300g</name>
</gene>
<name>V7B4C6_PHAVU</name>
<dbReference type="eggNOG" id="KOG0497">
    <property type="taxonomic scope" value="Eukaryota"/>
</dbReference>
<dbReference type="GO" id="GO:0042300">
    <property type="term" value="F:beta-amyrin synthase activity"/>
    <property type="evidence" value="ECO:0007669"/>
    <property type="project" value="TreeGrafter"/>
</dbReference>
<reference evidence="2" key="1">
    <citation type="journal article" date="2014" name="Nat. Genet.">
        <title>A reference genome for common bean and genome-wide analysis of dual domestications.</title>
        <authorList>
            <person name="Schmutz J."/>
            <person name="McClean P.E."/>
            <person name="Mamidi S."/>
            <person name="Wu G.A."/>
            <person name="Cannon S.B."/>
            <person name="Grimwood J."/>
            <person name="Jenkins J."/>
            <person name="Shu S."/>
            <person name="Song Q."/>
            <person name="Chavarro C."/>
            <person name="Torres-Torres M."/>
            <person name="Geffroy V."/>
            <person name="Moghaddam S.M."/>
            <person name="Gao D."/>
            <person name="Abernathy B."/>
            <person name="Barry K."/>
            <person name="Blair M."/>
            <person name="Brick M.A."/>
            <person name="Chovatia M."/>
            <person name="Gepts P."/>
            <person name="Goodstein D.M."/>
            <person name="Gonzales M."/>
            <person name="Hellsten U."/>
            <person name="Hyten D.L."/>
            <person name="Jia G."/>
            <person name="Kelly J.D."/>
            <person name="Kudrna D."/>
            <person name="Lee R."/>
            <person name="Richard M.M."/>
            <person name="Miklas P.N."/>
            <person name="Osorno J.M."/>
            <person name="Rodrigues J."/>
            <person name="Thareau V."/>
            <person name="Urrea C.A."/>
            <person name="Wang M."/>
            <person name="Yu Y."/>
            <person name="Zhang M."/>
            <person name="Wing R.A."/>
            <person name="Cregan P.B."/>
            <person name="Rokhsar D.S."/>
            <person name="Jackson S.A."/>
        </authorList>
    </citation>
    <scope>NUCLEOTIDE SEQUENCE [LARGE SCALE GENOMIC DNA]</scope>
    <source>
        <strain evidence="2">cv. G19833</strain>
    </source>
</reference>